<dbReference type="Gene3D" id="1.10.1410.40">
    <property type="match status" value="1"/>
</dbReference>
<dbReference type="SMART" id="SM01265">
    <property type="entry name" value="Mab-21"/>
    <property type="match status" value="1"/>
</dbReference>
<reference evidence="2 3" key="1">
    <citation type="journal article" date="2008" name="Nature">
        <title>Genome analysis of the platypus reveals unique signatures of evolution.</title>
        <authorList>
            <person name="Warren W.C."/>
            <person name="Hillier L.W."/>
            <person name="Marshall Graves J.A."/>
            <person name="Birney E."/>
            <person name="Ponting C.P."/>
            <person name="Grutzner F."/>
            <person name="Belov K."/>
            <person name="Miller W."/>
            <person name="Clarke L."/>
            <person name="Chinwalla A.T."/>
            <person name="Yang S.P."/>
            <person name="Heger A."/>
            <person name="Locke D.P."/>
            <person name="Miethke P."/>
            <person name="Waters P.D."/>
            <person name="Veyrunes F."/>
            <person name="Fulton L."/>
            <person name="Fulton B."/>
            <person name="Graves T."/>
            <person name="Wallis J."/>
            <person name="Puente X.S."/>
            <person name="Lopez-Otin C."/>
            <person name="Ordonez G.R."/>
            <person name="Eichler E.E."/>
            <person name="Chen L."/>
            <person name="Cheng Z."/>
            <person name="Deakin J.E."/>
            <person name="Alsop A."/>
            <person name="Thompson K."/>
            <person name="Kirby P."/>
            <person name="Papenfuss A.T."/>
            <person name="Wakefield M.J."/>
            <person name="Olender T."/>
            <person name="Lancet D."/>
            <person name="Huttley G.A."/>
            <person name="Smit A.F."/>
            <person name="Pask A."/>
            <person name="Temple-Smith P."/>
            <person name="Batzer M.A."/>
            <person name="Walker J.A."/>
            <person name="Konkel M.K."/>
            <person name="Harris R.S."/>
            <person name="Whittington C.M."/>
            <person name="Wong E.S."/>
            <person name="Gemmell N.J."/>
            <person name="Buschiazzo E."/>
            <person name="Vargas Jentzsch I.M."/>
            <person name="Merkel A."/>
            <person name="Schmitz J."/>
            <person name="Zemann A."/>
            <person name="Churakov G."/>
            <person name="Kriegs J.O."/>
            <person name="Brosius J."/>
            <person name="Murchison E.P."/>
            <person name="Sachidanandam R."/>
            <person name="Smith C."/>
            <person name="Hannon G.J."/>
            <person name="Tsend-Ayush E."/>
            <person name="McMillan D."/>
            <person name="Attenborough R."/>
            <person name="Rens W."/>
            <person name="Ferguson-Smith M."/>
            <person name="Lefevre C.M."/>
            <person name="Sharp J.A."/>
            <person name="Nicholas K.R."/>
            <person name="Ray D.A."/>
            <person name="Kube M."/>
            <person name="Reinhardt R."/>
            <person name="Pringle T.H."/>
            <person name="Taylor J."/>
            <person name="Jones R.C."/>
            <person name="Nixon B."/>
            <person name="Dacheux J.L."/>
            <person name="Niwa H."/>
            <person name="Sekita Y."/>
            <person name="Huang X."/>
            <person name="Stark A."/>
            <person name="Kheradpour P."/>
            <person name="Kellis M."/>
            <person name="Flicek P."/>
            <person name="Chen Y."/>
            <person name="Webber C."/>
            <person name="Hardison R."/>
            <person name="Nelson J."/>
            <person name="Hallsworth-Pepin K."/>
            <person name="Delehaunty K."/>
            <person name="Markovic C."/>
            <person name="Minx P."/>
            <person name="Feng Y."/>
            <person name="Kremitzki C."/>
            <person name="Mitreva M."/>
            <person name="Glasscock J."/>
            <person name="Wylie T."/>
            <person name="Wohldmann P."/>
            <person name="Thiru P."/>
            <person name="Nhan M.N."/>
            <person name="Pohl C.S."/>
            <person name="Smith S.M."/>
            <person name="Hou S."/>
            <person name="Nefedov M."/>
            <person name="de Jong P.J."/>
            <person name="Renfree M.B."/>
            <person name="Mardis E.R."/>
            <person name="Wilson R.K."/>
        </authorList>
    </citation>
    <scope>NUCLEOTIDE SEQUENCE [LARGE SCALE GENOMIC DNA]</scope>
    <source>
        <strain evidence="2 3">Glennie</strain>
    </source>
</reference>
<dbReference type="CTD" id="162073"/>
<keyword evidence="1" id="KW-0812">Transmembrane</keyword>
<dbReference type="GeneID" id="100078202"/>
<evidence type="ECO:0000313" key="3">
    <source>
        <dbReference type="Proteomes" id="UP000002279"/>
    </source>
</evidence>
<accession>A0A6I8N7I4</accession>
<proteinExistence type="predicted"/>
<feature type="transmembrane region" description="Helical" evidence="1">
    <location>
        <begin position="49"/>
        <end position="65"/>
    </location>
</feature>
<dbReference type="InterPro" id="IPR024810">
    <property type="entry name" value="MAB21L/cGLR"/>
</dbReference>
<evidence type="ECO:0000256" key="1">
    <source>
        <dbReference type="SAM" id="Phobius"/>
    </source>
</evidence>
<keyword evidence="3" id="KW-1185">Reference proteome</keyword>
<dbReference type="Proteomes" id="UP000002279">
    <property type="component" value="Chromosome 2"/>
</dbReference>
<dbReference type="InterPro" id="IPR026250">
    <property type="entry name" value="ITPRIP-like"/>
</dbReference>
<dbReference type="Gene3D" id="3.30.460.90">
    <property type="match status" value="1"/>
</dbReference>
<dbReference type="KEGG" id="oaa:100078202"/>
<protein>
    <submittedName>
        <fullName evidence="2">ITPRIP like 2</fullName>
    </submittedName>
</protein>
<organism evidence="2 3">
    <name type="scientific">Ornithorhynchus anatinus</name>
    <name type="common">Duckbill platypus</name>
    <dbReference type="NCBI Taxonomy" id="9258"/>
    <lineage>
        <taxon>Eukaryota</taxon>
        <taxon>Metazoa</taxon>
        <taxon>Chordata</taxon>
        <taxon>Craniata</taxon>
        <taxon>Vertebrata</taxon>
        <taxon>Euteleostomi</taxon>
        <taxon>Mammalia</taxon>
        <taxon>Monotremata</taxon>
        <taxon>Ornithorhynchidae</taxon>
        <taxon>Ornithorhynchus</taxon>
    </lineage>
</organism>
<dbReference type="AlphaFoldDB" id="A0A6I8N7I4"/>
<evidence type="ECO:0000313" key="2">
    <source>
        <dbReference type="Ensembl" id="ENSOANP00000036971.1"/>
    </source>
</evidence>
<feature type="transmembrane region" description="Helical" evidence="1">
    <location>
        <begin position="12"/>
        <end position="29"/>
    </location>
</feature>
<gene>
    <name evidence="2" type="primary">ITPRIPL2</name>
</gene>
<name>A0A6I8N7I4_ORNAN</name>
<reference evidence="2" key="3">
    <citation type="submission" date="2025-09" db="UniProtKB">
        <authorList>
            <consortium name="Ensembl"/>
        </authorList>
    </citation>
    <scope>IDENTIFICATION</scope>
    <source>
        <strain evidence="2">Glennie</strain>
    </source>
</reference>
<dbReference type="PANTHER" id="PTHR10656">
    <property type="entry name" value="CELL FATE DETERMINING PROTEIN MAB21-RELATED"/>
    <property type="match status" value="1"/>
</dbReference>
<dbReference type="Bgee" id="ENSOANG00000038067">
    <property type="expression patterns" value="Expressed in fibroblast and 5 other cell types or tissues"/>
</dbReference>
<dbReference type="Ensembl" id="ENSOANT00000048023.1">
    <property type="protein sequence ID" value="ENSOANP00000036971.1"/>
    <property type="gene ID" value="ENSOANG00000038067.1"/>
</dbReference>
<dbReference type="FunCoup" id="A0A6I8N7I4">
    <property type="interactions" value="127"/>
</dbReference>
<dbReference type="GeneTree" id="ENSGT01050000244827"/>
<dbReference type="OrthoDB" id="8745755at2759"/>
<keyword evidence="1" id="KW-1133">Transmembrane helix</keyword>
<dbReference type="InParanoid" id="A0A6I8N7I4"/>
<dbReference type="PRINTS" id="PR02107">
    <property type="entry name" value="INOS145TPRIP"/>
</dbReference>
<keyword evidence="1" id="KW-0472">Membrane</keyword>
<reference evidence="2" key="2">
    <citation type="submission" date="2025-08" db="UniProtKB">
        <authorList>
            <consortium name="Ensembl"/>
        </authorList>
    </citation>
    <scope>IDENTIFICATION</scope>
    <source>
        <strain evidence="2">Glennie</strain>
    </source>
</reference>
<dbReference type="RefSeq" id="XP_028914041.1">
    <property type="nucleotide sequence ID" value="XM_029058208.2"/>
</dbReference>
<sequence length="524" mass="57438">MSVRYTLNLRVFWPLVTGLCTALVCFYHALSGGGGDPGGRPPDGGTPGFPVFKAALLLLLGYLVLRCRHAARQRFAAAAPRAGRPSWPSARPAAAGPRPGLRVLLESFYEHEVRLSPHVLGHSKAHVSRIVGELVRAGRAQGPQDPQGRLALAFRGDFVRVGSAYERHKIGRPDAFDVLVPLRLPPLVALEPRAWAAQPGPAPAPGACFVCALRAPRAAGGQWARDCKPFADQFCADLRGRPHLSSGLVLRWFQARLQRCLGTVRYRLEERCRVSLAPGGQDRPPTLHVLPRRTDYGCCRLSMAVRLIPAVHLGDGVFLVAPPPDRPPGPPPQALWGVNTARHEQRLLAWLQDRAPPQACHLKCLRLLKALRDLGARGLEAEAAARWGRVLSSFGLKMAWLALLLRGPLQGWEEDRLPERLEELVLHLRDCLLRRRPLLHCLLGAGVAGVEALSLPQLLREAPPVDLLAGFDGRCRERVAARLLRTWLHLPELLAAYGGPRYLLPGPPARDQRAPGHPWDLPPA</sequence>
<dbReference type="PANTHER" id="PTHR10656:SF9">
    <property type="entry name" value="INOSITOL 1,4,5-TRISPHOSPHATE RECEPTOR-INTERACTING PROTEIN-LIKE 2"/>
    <property type="match status" value="1"/>
</dbReference>
<dbReference type="OMA" id="RVYGGPR"/>